<evidence type="ECO:0000256" key="2">
    <source>
        <dbReference type="SAM" id="Phobius"/>
    </source>
</evidence>
<reference evidence="3" key="1">
    <citation type="journal article" date="2020" name="Stud. Mycol.">
        <title>101 Dothideomycetes genomes: a test case for predicting lifestyles and emergence of pathogens.</title>
        <authorList>
            <person name="Haridas S."/>
            <person name="Albert R."/>
            <person name="Binder M."/>
            <person name="Bloem J."/>
            <person name="Labutti K."/>
            <person name="Salamov A."/>
            <person name="Andreopoulos B."/>
            <person name="Baker S."/>
            <person name="Barry K."/>
            <person name="Bills G."/>
            <person name="Bluhm B."/>
            <person name="Cannon C."/>
            <person name="Castanera R."/>
            <person name="Culley D."/>
            <person name="Daum C."/>
            <person name="Ezra D."/>
            <person name="Gonzalez J."/>
            <person name="Henrissat B."/>
            <person name="Kuo A."/>
            <person name="Liang C."/>
            <person name="Lipzen A."/>
            <person name="Lutzoni F."/>
            <person name="Magnuson J."/>
            <person name="Mondo S."/>
            <person name="Nolan M."/>
            <person name="Ohm R."/>
            <person name="Pangilinan J."/>
            <person name="Park H.-J."/>
            <person name="Ramirez L."/>
            <person name="Alfaro M."/>
            <person name="Sun H."/>
            <person name="Tritt A."/>
            <person name="Yoshinaga Y."/>
            <person name="Zwiers L.-H."/>
            <person name="Turgeon B."/>
            <person name="Goodwin S."/>
            <person name="Spatafora J."/>
            <person name="Crous P."/>
            <person name="Grigoriev I."/>
        </authorList>
    </citation>
    <scope>NUCLEOTIDE SEQUENCE</scope>
    <source>
        <strain evidence="3">CBS 122367</strain>
    </source>
</reference>
<dbReference type="AlphaFoldDB" id="A0A6G1IKM4"/>
<dbReference type="EMBL" id="MU005609">
    <property type="protein sequence ID" value="KAF2678772.1"/>
    <property type="molecule type" value="Genomic_DNA"/>
</dbReference>
<keyword evidence="2" id="KW-0472">Membrane</keyword>
<sequence length="335" mass="36316">MAPGTAPTLNVRPPVVFTDIPLSLPTTFVRVVRAPPQAQATAEASRNGGINKEIKIALLYAGAVVLAVIITLLSWLFLRRYHWRRNIKFKRQNALEDPKLWIAFAHQSSSSNSLLPDPNPYKPQSHLDEDLGKSLRSIRPTSRPPSDLPLRNTPTPPSPSPTISKSVKIPADLNSARIPVKPLLFRGVPIQRFRTRKTSHTTDAQRVRAMGEYQNIDGVFVKVEDADEKAEEQARPSSEHTPKTRRVLAQFGERGRGDRGSTATEITHITTGASVVQAVEVGIRSVSPDVVEVGPVKGDAGDGVERERFVVGDREAEGGGGGSEGDVESAGVGRG</sequence>
<evidence type="ECO:0000256" key="1">
    <source>
        <dbReference type="SAM" id="MobiDB-lite"/>
    </source>
</evidence>
<accession>A0A6G1IKM4</accession>
<protein>
    <submittedName>
        <fullName evidence="3">Uncharacterized protein</fullName>
    </submittedName>
</protein>
<evidence type="ECO:0000313" key="3">
    <source>
        <dbReference type="EMBL" id="KAF2678772.1"/>
    </source>
</evidence>
<feature type="transmembrane region" description="Helical" evidence="2">
    <location>
        <begin position="57"/>
        <end position="78"/>
    </location>
</feature>
<feature type="region of interest" description="Disordered" evidence="1">
    <location>
        <begin position="312"/>
        <end position="335"/>
    </location>
</feature>
<dbReference type="OrthoDB" id="10687772at2759"/>
<name>A0A6G1IKM4_9PLEO</name>
<organism evidence="3 4">
    <name type="scientific">Lentithecium fluviatile CBS 122367</name>
    <dbReference type="NCBI Taxonomy" id="1168545"/>
    <lineage>
        <taxon>Eukaryota</taxon>
        <taxon>Fungi</taxon>
        <taxon>Dikarya</taxon>
        <taxon>Ascomycota</taxon>
        <taxon>Pezizomycotina</taxon>
        <taxon>Dothideomycetes</taxon>
        <taxon>Pleosporomycetidae</taxon>
        <taxon>Pleosporales</taxon>
        <taxon>Massarineae</taxon>
        <taxon>Lentitheciaceae</taxon>
        <taxon>Lentithecium</taxon>
    </lineage>
</organism>
<keyword evidence="2" id="KW-1133">Transmembrane helix</keyword>
<gene>
    <name evidence="3" type="ORF">K458DRAFT_394640</name>
</gene>
<evidence type="ECO:0000313" key="4">
    <source>
        <dbReference type="Proteomes" id="UP000799291"/>
    </source>
</evidence>
<dbReference type="Proteomes" id="UP000799291">
    <property type="component" value="Unassembled WGS sequence"/>
</dbReference>
<keyword evidence="2" id="KW-0812">Transmembrane</keyword>
<keyword evidence="4" id="KW-1185">Reference proteome</keyword>
<feature type="region of interest" description="Disordered" evidence="1">
    <location>
        <begin position="135"/>
        <end position="166"/>
    </location>
</feature>
<proteinExistence type="predicted"/>